<feature type="domain" description="PBP" evidence="10">
    <location>
        <begin position="130"/>
        <end position="368"/>
    </location>
</feature>
<evidence type="ECO:0000256" key="2">
    <source>
        <dbReference type="ARBA" id="ARBA00004193"/>
    </source>
</evidence>
<reference evidence="11 12" key="1">
    <citation type="submission" date="2016-12" db="EMBL/GenBank/DDBJ databases">
        <title>The whole genome sequencing and assembly of Bacillus cohnii DSM 6307T strain.</title>
        <authorList>
            <person name="Lee Y.-J."/>
            <person name="Yi H."/>
            <person name="Bahn Y.-S."/>
            <person name="Kim J.F."/>
            <person name="Lee D.-W."/>
        </authorList>
    </citation>
    <scope>NUCLEOTIDE SEQUENCE [LARGE SCALE GENOMIC DNA]</scope>
    <source>
        <strain evidence="11 12">DSM 6307</strain>
    </source>
</reference>
<evidence type="ECO:0000313" key="11">
    <source>
        <dbReference type="EMBL" id="AST90664.1"/>
    </source>
</evidence>
<keyword evidence="5" id="KW-0592">Phosphate transport</keyword>
<evidence type="ECO:0000256" key="9">
    <source>
        <dbReference type="SAM" id="Phobius"/>
    </source>
</evidence>
<sequence length="383" mass="42914">MKFIGALILSFIIGFVGFIVMFITLLSSGKTIHGLFVIAIFLGLIIFANLLIYGQFKKRWTKISFISYIGVLLLLFAINMGHGYYVNSLKIMSTQDVNLEDYEPFKNNNKLAVLDEGASFQLTDNLPKLDGSTALYPIYASFAQAVYPKKEYRFNGGEVVSTQTSGAWAALLKGSRDIIFAPEAPERVLKEAARKDITLIHTPIGKEAFIFFVHKNNPVDNISLEQIQKIYAGEITNWKELGGENEEIVAFQRPEDSGSQQALQKLMGTKRLMNPPSEQIASGMGGIIELTADYENRSNALGFSFRFFSQEMVQNGKIKHLAIDGIEPTLENIQNGTYPIVSEFYAITTEQNTNPNIQPFIKWMISTEGQELIKKTGYTPYHN</sequence>
<dbReference type="GO" id="GO:0006817">
    <property type="term" value="P:phosphate ion transport"/>
    <property type="evidence" value="ECO:0007669"/>
    <property type="project" value="UniProtKB-KW"/>
</dbReference>
<comment type="subunit">
    <text evidence="4">The complex is composed of two ATP-binding proteins (PstB), two transmembrane proteins (PstC and PstA) and a solute-binding protein (PstS).</text>
</comment>
<comment type="similarity">
    <text evidence="3">Belongs to the PstS family.</text>
</comment>
<evidence type="ECO:0000256" key="1">
    <source>
        <dbReference type="ARBA" id="ARBA00002841"/>
    </source>
</evidence>
<evidence type="ECO:0000256" key="7">
    <source>
        <dbReference type="ARBA" id="ARBA00023139"/>
    </source>
</evidence>
<dbReference type="AlphaFoldDB" id="A0A223KMS9"/>
<dbReference type="InterPro" id="IPR050811">
    <property type="entry name" value="Phosphate_ABC_transporter"/>
</dbReference>
<keyword evidence="9" id="KW-0472">Membrane</keyword>
<feature type="transmembrane region" description="Helical" evidence="9">
    <location>
        <begin position="32"/>
        <end position="53"/>
    </location>
</feature>
<evidence type="ECO:0000256" key="4">
    <source>
        <dbReference type="ARBA" id="ARBA00011529"/>
    </source>
</evidence>
<dbReference type="PANTHER" id="PTHR30570">
    <property type="entry name" value="PERIPLASMIC PHOSPHATE BINDING COMPONENT OF PHOSPHATE ABC TRANSPORTER"/>
    <property type="match status" value="1"/>
</dbReference>
<evidence type="ECO:0000256" key="6">
    <source>
        <dbReference type="ARBA" id="ARBA00022729"/>
    </source>
</evidence>
<evidence type="ECO:0000259" key="10">
    <source>
        <dbReference type="Pfam" id="PF12849"/>
    </source>
</evidence>
<dbReference type="Pfam" id="PF12849">
    <property type="entry name" value="PBP_like_2"/>
    <property type="match status" value="1"/>
</dbReference>
<proteinExistence type="inferred from homology"/>
<dbReference type="Proteomes" id="UP000215224">
    <property type="component" value="Chromosome"/>
</dbReference>
<organism evidence="11 12">
    <name type="scientific">Sutcliffiella cohnii</name>
    <dbReference type="NCBI Taxonomy" id="33932"/>
    <lineage>
        <taxon>Bacteria</taxon>
        <taxon>Bacillati</taxon>
        <taxon>Bacillota</taxon>
        <taxon>Bacilli</taxon>
        <taxon>Bacillales</taxon>
        <taxon>Bacillaceae</taxon>
        <taxon>Sutcliffiella</taxon>
    </lineage>
</organism>
<keyword evidence="7" id="KW-0564">Palmitate</keyword>
<accession>A0A223KMS9</accession>
<keyword evidence="8" id="KW-0449">Lipoprotein</keyword>
<dbReference type="Gene3D" id="3.40.190.10">
    <property type="entry name" value="Periplasmic binding protein-like II"/>
    <property type="match status" value="2"/>
</dbReference>
<evidence type="ECO:0000313" key="12">
    <source>
        <dbReference type="Proteomes" id="UP000215224"/>
    </source>
</evidence>
<comment type="subcellular location">
    <subcellularLocation>
        <location evidence="2">Cell membrane</location>
        <topology evidence="2">Lipid-anchor</topology>
    </subcellularLocation>
</comment>
<keyword evidence="9" id="KW-0812">Transmembrane</keyword>
<dbReference type="PANTHER" id="PTHR30570:SF1">
    <property type="entry name" value="PHOSPHATE-BINDING PROTEIN PSTS"/>
    <property type="match status" value="1"/>
</dbReference>
<feature type="transmembrane region" description="Helical" evidence="9">
    <location>
        <begin position="7"/>
        <end position="26"/>
    </location>
</feature>
<keyword evidence="6" id="KW-0732">Signal</keyword>
<dbReference type="EMBL" id="CP018866">
    <property type="protein sequence ID" value="AST90664.1"/>
    <property type="molecule type" value="Genomic_DNA"/>
</dbReference>
<keyword evidence="5" id="KW-0813">Transport</keyword>
<evidence type="ECO:0000256" key="8">
    <source>
        <dbReference type="ARBA" id="ARBA00023288"/>
    </source>
</evidence>
<name>A0A223KMS9_9BACI</name>
<protein>
    <recommendedName>
        <fullName evidence="10">PBP domain-containing protein</fullName>
    </recommendedName>
</protein>
<dbReference type="SUPFAM" id="SSF53850">
    <property type="entry name" value="Periplasmic binding protein-like II"/>
    <property type="match status" value="1"/>
</dbReference>
<dbReference type="KEGG" id="bcoh:BC6307_04885"/>
<dbReference type="GO" id="GO:0005886">
    <property type="term" value="C:plasma membrane"/>
    <property type="evidence" value="ECO:0007669"/>
    <property type="project" value="UniProtKB-SubCell"/>
</dbReference>
<feature type="transmembrane region" description="Helical" evidence="9">
    <location>
        <begin position="65"/>
        <end position="85"/>
    </location>
</feature>
<comment type="function">
    <text evidence="1">Part of the ABC transporter complex PstSACB involved in phosphate import.</text>
</comment>
<evidence type="ECO:0000256" key="3">
    <source>
        <dbReference type="ARBA" id="ARBA00008725"/>
    </source>
</evidence>
<dbReference type="InterPro" id="IPR024370">
    <property type="entry name" value="PBP_domain"/>
</dbReference>
<evidence type="ECO:0000256" key="5">
    <source>
        <dbReference type="ARBA" id="ARBA00022592"/>
    </source>
</evidence>
<keyword evidence="9" id="KW-1133">Transmembrane helix</keyword>
<gene>
    <name evidence="11" type="ORF">BC6307_04885</name>
</gene>
<keyword evidence="12" id="KW-1185">Reference proteome</keyword>
<dbReference type="STRING" id="1314751.GCA_001591425_01707"/>
<dbReference type="RefSeq" id="WP_066414683.1">
    <property type="nucleotide sequence ID" value="NZ_CP018866.1"/>
</dbReference>